<dbReference type="OrthoDB" id="9182103at2"/>
<dbReference type="SMART" id="SM00530">
    <property type="entry name" value="HTH_XRE"/>
    <property type="match status" value="1"/>
</dbReference>
<feature type="domain" description="HTH cro/C1-type" evidence="1">
    <location>
        <begin position="18"/>
        <end position="72"/>
    </location>
</feature>
<evidence type="ECO:0000313" key="2">
    <source>
        <dbReference type="EMBL" id="EHY31830.1"/>
    </source>
</evidence>
<dbReference type="SUPFAM" id="SSF47413">
    <property type="entry name" value="lambda repressor-like DNA-binding domains"/>
    <property type="match status" value="1"/>
</dbReference>
<dbReference type="STRING" id="762967.HMPREF9440_00778"/>
<accession>H3KDG9</accession>
<dbReference type="PATRIC" id="fig|762967.3.peg.622"/>
<dbReference type="Gene3D" id="1.10.260.40">
    <property type="entry name" value="lambda repressor-like DNA-binding domains"/>
    <property type="match status" value="1"/>
</dbReference>
<keyword evidence="3" id="KW-1185">Reference proteome</keyword>
<organism evidence="2 3">
    <name type="scientific">Sutterella parvirubra YIT 11816</name>
    <dbReference type="NCBI Taxonomy" id="762967"/>
    <lineage>
        <taxon>Bacteria</taxon>
        <taxon>Pseudomonadati</taxon>
        <taxon>Pseudomonadota</taxon>
        <taxon>Betaproteobacteria</taxon>
        <taxon>Burkholderiales</taxon>
        <taxon>Sutterellaceae</taxon>
        <taxon>Sutterella</taxon>
    </lineage>
</organism>
<evidence type="ECO:0000313" key="3">
    <source>
        <dbReference type="Proteomes" id="UP000004956"/>
    </source>
</evidence>
<dbReference type="GO" id="GO:0003677">
    <property type="term" value="F:DNA binding"/>
    <property type="evidence" value="ECO:0007669"/>
    <property type="project" value="UniProtKB-KW"/>
</dbReference>
<dbReference type="PROSITE" id="PS50943">
    <property type="entry name" value="HTH_CROC1"/>
    <property type="match status" value="1"/>
</dbReference>
<name>H3KDG9_9BURK</name>
<evidence type="ECO:0000259" key="1">
    <source>
        <dbReference type="PROSITE" id="PS50943"/>
    </source>
</evidence>
<gene>
    <name evidence="2" type="ORF">HMPREF9440_00778</name>
</gene>
<dbReference type="CDD" id="cd00093">
    <property type="entry name" value="HTH_XRE"/>
    <property type="match status" value="1"/>
</dbReference>
<dbReference type="HOGENOM" id="CLU_153788_1_0_4"/>
<dbReference type="Proteomes" id="UP000004956">
    <property type="component" value="Unassembled WGS sequence"/>
</dbReference>
<dbReference type="AlphaFoldDB" id="H3KDG9"/>
<protein>
    <submittedName>
        <fullName evidence="2">DNA-binding helix-turn-helix protein</fullName>
    </submittedName>
</protein>
<sequence>MRPSFALDEALKTLGLNLKNARLRRALPQSVIAERAGISLNTLSKIENGDPGVSIGNVASVVHALGLTSAISTLASSENDPIGLANEARYLPRRVRAKKSE</sequence>
<dbReference type="RefSeq" id="WP_008541455.1">
    <property type="nucleotide sequence ID" value="NZ_JH604918.1"/>
</dbReference>
<reference evidence="2 3" key="1">
    <citation type="submission" date="2011-11" db="EMBL/GenBank/DDBJ databases">
        <authorList>
            <person name="Weinstock G."/>
            <person name="Sodergren E."/>
            <person name="Clifton S."/>
            <person name="Fulton L."/>
            <person name="Fulton B."/>
            <person name="Courtney L."/>
            <person name="Fronick C."/>
            <person name="Harrison M."/>
            <person name="Strong C."/>
            <person name="Farmer C."/>
            <person name="Delahaunty K."/>
            <person name="Markovic C."/>
            <person name="Hall O."/>
            <person name="Minx P."/>
            <person name="Tomlinson C."/>
            <person name="Mitreva M."/>
            <person name="Hou S."/>
            <person name="Chen J."/>
            <person name="Wollam A."/>
            <person name="Pepin K.H."/>
            <person name="Johnson M."/>
            <person name="Bhonagiri V."/>
            <person name="Zhang X."/>
            <person name="Suruliraj S."/>
            <person name="Warren W."/>
            <person name="Chinwalla A."/>
            <person name="Mardis E.R."/>
            <person name="Wilson R.K."/>
        </authorList>
    </citation>
    <scope>NUCLEOTIDE SEQUENCE [LARGE SCALE GENOMIC DNA]</scope>
    <source>
        <strain evidence="2 3">YIT 11816</strain>
    </source>
</reference>
<keyword evidence="2" id="KW-0238">DNA-binding</keyword>
<dbReference type="Pfam" id="PF13560">
    <property type="entry name" value="HTH_31"/>
    <property type="match status" value="1"/>
</dbReference>
<proteinExistence type="predicted"/>
<dbReference type="EMBL" id="AFBQ01000107">
    <property type="protein sequence ID" value="EHY31830.1"/>
    <property type="molecule type" value="Genomic_DNA"/>
</dbReference>
<dbReference type="InterPro" id="IPR010982">
    <property type="entry name" value="Lambda_DNA-bd_dom_sf"/>
</dbReference>
<comment type="caution">
    <text evidence="2">The sequence shown here is derived from an EMBL/GenBank/DDBJ whole genome shotgun (WGS) entry which is preliminary data.</text>
</comment>
<dbReference type="InterPro" id="IPR001387">
    <property type="entry name" value="Cro/C1-type_HTH"/>
</dbReference>